<dbReference type="SMART" id="SM00283">
    <property type="entry name" value="MA"/>
    <property type="match status" value="1"/>
</dbReference>
<dbReference type="InterPro" id="IPR004089">
    <property type="entry name" value="MCPsignal_dom"/>
</dbReference>
<evidence type="ECO:0000256" key="6">
    <source>
        <dbReference type="SAM" id="Phobius"/>
    </source>
</evidence>
<reference evidence="9 10" key="1">
    <citation type="journal article" date="2013" name="ISME J.">
        <title>Comparative genomics of pathogenic lineages of Vibrio nigripulchritudo identifies virulence-associated traits.</title>
        <authorList>
            <person name="Goudenege D."/>
            <person name="Labreuche Y."/>
            <person name="Krin E."/>
            <person name="Ansquer D."/>
            <person name="Mangenot S."/>
            <person name="Calteau A."/>
            <person name="Medigue C."/>
            <person name="Mazel D."/>
            <person name="Polz M.F."/>
            <person name="Le Roux F."/>
        </authorList>
    </citation>
    <scope>NUCLEOTIDE SEQUENCE [LARGE SCALE GENOMIC DNA]</scope>
    <source>
        <strain evidence="9 10">SOn1</strain>
    </source>
</reference>
<dbReference type="GO" id="GO:0007165">
    <property type="term" value="P:signal transduction"/>
    <property type="evidence" value="ECO:0007669"/>
    <property type="project" value="UniProtKB-KW"/>
</dbReference>
<proteinExistence type="inferred from homology"/>
<evidence type="ECO:0000259" key="7">
    <source>
        <dbReference type="PROSITE" id="PS50111"/>
    </source>
</evidence>
<gene>
    <name evidence="9" type="ORF">VIBNISOn1_1770011</name>
</gene>
<comment type="caution">
    <text evidence="9">The sequence shown here is derived from an EMBL/GenBank/DDBJ whole genome shotgun (WGS) entry which is preliminary data.</text>
</comment>
<evidence type="ECO:0000256" key="5">
    <source>
        <dbReference type="SAM" id="Coils"/>
    </source>
</evidence>
<feature type="transmembrane region" description="Helical" evidence="6">
    <location>
        <begin position="325"/>
        <end position="345"/>
    </location>
</feature>
<feature type="transmembrane region" description="Helical" evidence="6">
    <location>
        <begin position="12"/>
        <end position="34"/>
    </location>
</feature>
<evidence type="ECO:0000313" key="10">
    <source>
        <dbReference type="Proteomes" id="UP000018211"/>
    </source>
</evidence>
<dbReference type="GO" id="GO:0016020">
    <property type="term" value="C:membrane"/>
    <property type="evidence" value="ECO:0007669"/>
    <property type="project" value="UniProtKB-SubCell"/>
</dbReference>
<feature type="coiled-coil region" evidence="5">
    <location>
        <begin position="409"/>
        <end position="436"/>
    </location>
</feature>
<evidence type="ECO:0000256" key="2">
    <source>
        <dbReference type="ARBA" id="ARBA00023224"/>
    </source>
</evidence>
<dbReference type="InterPro" id="IPR003660">
    <property type="entry name" value="HAMP_dom"/>
</dbReference>
<keyword evidence="2 4" id="KW-0807">Transducer</keyword>
<dbReference type="PANTHER" id="PTHR32089:SF120">
    <property type="entry name" value="METHYL-ACCEPTING CHEMOTAXIS PROTEIN TLPQ"/>
    <property type="match status" value="1"/>
</dbReference>
<name>A0AAV2VPG7_9VIBR</name>
<dbReference type="Pfam" id="PF00015">
    <property type="entry name" value="MCPsignal"/>
    <property type="match status" value="1"/>
</dbReference>
<feature type="domain" description="HAMP" evidence="8">
    <location>
        <begin position="347"/>
        <end position="399"/>
    </location>
</feature>
<feature type="domain" description="Methyl-accepting transducer" evidence="7">
    <location>
        <begin position="404"/>
        <end position="640"/>
    </location>
</feature>
<dbReference type="Proteomes" id="UP000018211">
    <property type="component" value="Unassembled WGS sequence"/>
</dbReference>
<evidence type="ECO:0000256" key="3">
    <source>
        <dbReference type="ARBA" id="ARBA00029447"/>
    </source>
</evidence>
<dbReference type="SUPFAM" id="SSF58104">
    <property type="entry name" value="Methyl-accepting chemotaxis protein (MCP) signaling domain"/>
    <property type="match status" value="1"/>
</dbReference>
<sequence>MSRTSKTRFSLSLIRTIVAVFTVITLMVVSLSVISQRGIDTVGSEFNHLSNQALPLAMNNAELTQGILTQVKRLNQGIQSETEAELQDTMTVLNTLSAKGQSQIDSLFRLSDAFGGVVSNQQKERLIESVESLRKDSVQVLENQKAVFKTQAELDEMIPSFRYGLSSIGPEMNRVASFLVQENPEASDAANRFIASASSMESTFLVMMMAEDIEKATSEYKEMRNRIAGINLAYDDFAEWYPDINEFASLTAPYEMVKEGFQEGGVLQLILTKLEKVEKQKQLVRDATVSADETIEMLSNISSTAHTLITKSENEVERTIDQVRVILLAVGAALVVIILVTGVLLRRWINKGVRNITGALQMLTEHKFAHSVSAVGPSEMRVVASQLNKVVDSTGDSLKTVTENCETLYKTAEISHSAAEETKSSLENQNHSLNEMVSTVCELQSAIREIAKVASESNDESRNAAAESVRGSSVIEQNSNRLAKLDTTLTTNEESMVELDGKVREISELVDLISGIAENTNLLALNAAIEAARAGEQGRGFAVVADEVRKLASDTSSQTTNIREMMEALHSAAATAKQSVTDSRKEMSQAMQSSLDVKETFAKIEASVEAIKQRVEQISVATEQQERSTTDVNNNIQSISELGENTKFQLESMIESAEQVADIAGHQQAMLHKYELA</sequence>
<dbReference type="GO" id="GO:0006935">
    <property type="term" value="P:chemotaxis"/>
    <property type="evidence" value="ECO:0007669"/>
    <property type="project" value="UniProtKB-ARBA"/>
</dbReference>
<dbReference type="AlphaFoldDB" id="A0AAV2VPG7"/>
<comment type="subcellular location">
    <subcellularLocation>
        <location evidence="1">Membrane</location>
    </subcellularLocation>
</comment>
<keyword evidence="6" id="KW-0472">Membrane</keyword>
<dbReference type="RefSeq" id="WP_022611575.1">
    <property type="nucleotide sequence ID" value="NZ_LK391965.1"/>
</dbReference>
<keyword evidence="6" id="KW-1133">Transmembrane helix</keyword>
<accession>A0AAV2VPG7</accession>
<protein>
    <submittedName>
        <fullName evidence="9">Methyl-accepting chemotaxis protein</fullName>
    </submittedName>
</protein>
<dbReference type="PROSITE" id="PS50111">
    <property type="entry name" value="CHEMOTAXIS_TRANSDUC_2"/>
    <property type="match status" value="1"/>
</dbReference>
<dbReference type="EMBL" id="CAOF01000087">
    <property type="protein sequence ID" value="CCO46445.1"/>
    <property type="molecule type" value="Genomic_DNA"/>
</dbReference>
<dbReference type="PROSITE" id="PS50885">
    <property type="entry name" value="HAMP"/>
    <property type="match status" value="1"/>
</dbReference>
<evidence type="ECO:0000256" key="1">
    <source>
        <dbReference type="ARBA" id="ARBA00004370"/>
    </source>
</evidence>
<keyword evidence="6" id="KW-0812">Transmembrane</keyword>
<evidence type="ECO:0000259" key="8">
    <source>
        <dbReference type="PROSITE" id="PS50885"/>
    </source>
</evidence>
<comment type="similarity">
    <text evidence="3">Belongs to the methyl-accepting chemotaxis (MCP) protein family.</text>
</comment>
<keyword evidence="5" id="KW-0175">Coiled coil</keyword>
<evidence type="ECO:0000256" key="4">
    <source>
        <dbReference type="PROSITE-ProRule" id="PRU00284"/>
    </source>
</evidence>
<dbReference type="Gene3D" id="1.10.287.950">
    <property type="entry name" value="Methyl-accepting chemotaxis protein"/>
    <property type="match status" value="1"/>
</dbReference>
<feature type="coiled-coil region" evidence="5">
    <location>
        <begin position="206"/>
        <end position="233"/>
    </location>
</feature>
<evidence type="ECO:0000313" key="9">
    <source>
        <dbReference type="EMBL" id="CCO46445.1"/>
    </source>
</evidence>
<organism evidence="9 10">
    <name type="scientific">Vibrio nigripulchritudo SOn1</name>
    <dbReference type="NCBI Taxonomy" id="1238450"/>
    <lineage>
        <taxon>Bacteria</taxon>
        <taxon>Pseudomonadati</taxon>
        <taxon>Pseudomonadota</taxon>
        <taxon>Gammaproteobacteria</taxon>
        <taxon>Vibrionales</taxon>
        <taxon>Vibrionaceae</taxon>
        <taxon>Vibrio</taxon>
    </lineage>
</organism>
<dbReference type="PANTHER" id="PTHR32089">
    <property type="entry name" value="METHYL-ACCEPTING CHEMOTAXIS PROTEIN MCPB"/>
    <property type="match status" value="1"/>
</dbReference>